<name>A0AAV4VQ38_CAEEX</name>
<protein>
    <submittedName>
        <fullName evidence="1">Uncharacterized protein</fullName>
    </submittedName>
</protein>
<evidence type="ECO:0000313" key="2">
    <source>
        <dbReference type="Proteomes" id="UP001054945"/>
    </source>
</evidence>
<gene>
    <name evidence="1" type="ORF">CEXT_217551</name>
</gene>
<accession>A0AAV4VQ38</accession>
<dbReference type="Proteomes" id="UP001054945">
    <property type="component" value="Unassembled WGS sequence"/>
</dbReference>
<evidence type="ECO:0000313" key="1">
    <source>
        <dbReference type="EMBL" id="GIY71719.1"/>
    </source>
</evidence>
<reference evidence="1 2" key="1">
    <citation type="submission" date="2021-06" db="EMBL/GenBank/DDBJ databases">
        <title>Caerostris extrusa draft genome.</title>
        <authorList>
            <person name="Kono N."/>
            <person name="Arakawa K."/>
        </authorList>
    </citation>
    <scope>NUCLEOTIDE SEQUENCE [LARGE SCALE GENOMIC DNA]</scope>
</reference>
<dbReference type="AlphaFoldDB" id="A0AAV4VQ38"/>
<proteinExistence type="predicted"/>
<comment type="caution">
    <text evidence="1">The sequence shown here is derived from an EMBL/GenBank/DDBJ whole genome shotgun (WGS) entry which is preliminary data.</text>
</comment>
<keyword evidence="2" id="KW-1185">Reference proteome</keyword>
<sequence>MLLTAFLSITRPMKESSLNIATTYSLGSTTLSHCTHFPIAKRNDSVPHLLTPLFVALSHPLCPGEPQNRGVNCCCAPIRTCPGGPDRIKDYRMEEGR</sequence>
<organism evidence="1 2">
    <name type="scientific">Caerostris extrusa</name>
    <name type="common">Bark spider</name>
    <name type="synonym">Caerostris bankana</name>
    <dbReference type="NCBI Taxonomy" id="172846"/>
    <lineage>
        <taxon>Eukaryota</taxon>
        <taxon>Metazoa</taxon>
        <taxon>Ecdysozoa</taxon>
        <taxon>Arthropoda</taxon>
        <taxon>Chelicerata</taxon>
        <taxon>Arachnida</taxon>
        <taxon>Araneae</taxon>
        <taxon>Araneomorphae</taxon>
        <taxon>Entelegynae</taxon>
        <taxon>Araneoidea</taxon>
        <taxon>Araneidae</taxon>
        <taxon>Caerostris</taxon>
    </lineage>
</organism>
<dbReference type="EMBL" id="BPLR01014846">
    <property type="protein sequence ID" value="GIY71719.1"/>
    <property type="molecule type" value="Genomic_DNA"/>
</dbReference>